<feature type="compositionally biased region" description="Polar residues" evidence="1">
    <location>
        <begin position="215"/>
        <end position="236"/>
    </location>
</feature>
<feature type="compositionally biased region" description="Polar residues" evidence="1">
    <location>
        <begin position="412"/>
        <end position="429"/>
    </location>
</feature>
<feature type="compositionally biased region" description="Polar residues" evidence="1">
    <location>
        <begin position="190"/>
        <end position="201"/>
    </location>
</feature>
<dbReference type="SMART" id="SM00353">
    <property type="entry name" value="HLH"/>
    <property type="match status" value="1"/>
</dbReference>
<dbReference type="Gene3D" id="4.10.280.10">
    <property type="entry name" value="Helix-loop-helix DNA-binding domain"/>
    <property type="match status" value="1"/>
</dbReference>
<dbReference type="InterPro" id="IPR036638">
    <property type="entry name" value="HLH_DNA-bd_sf"/>
</dbReference>
<feature type="domain" description="BHLH" evidence="2">
    <location>
        <begin position="559"/>
        <end position="648"/>
    </location>
</feature>
<evidence type="ECO:0000313" key="4">
    <source>
        <dbReference type="Proteomes" id="UP000324748"/>
    </source>
</evidence>
<keyword evidence="4" id="KW-1185">Reference proteome</keyword>
<dbReference type="InterPro" id="IPR052099">
    <property type="entry name" value="Regulatory_TF_Diverse"/>
</dbReference>
<dbReference type="GO" id="GO:0046983">
    <property type="term" value="F:protein dimerization activity"/>
    <property type="evidence" value="ECO:0007669"/>
    <property type="project" value="InterPro"/>
</dbReference>
<evidence type="ECO:0000256" key="1">
    <source>
        <dbReference type="SAM" id="MobiDB-lite"/>
    </source>
</evidence>
<dbReference type="OrthoDB" id="2497338at2759"/>
<feature type="compositionally biased region" description="Polar residues" evidence="1">
    <location>
        <begin position="166"/>
        <end position="179"/>
    </location>
</feature>
<dbReference type="Pfam" id="PF00010">
    <property type="entry name" value="HLH"/>
    <property type="match status" value="1"/>
</dbReference>
<evidence type="ECO:0000259" key="2">
    <source>
        <dbReference type="PROSITE" id="PS50888"/>
    </source>
</evidence>
<dbReference type="PROSITE" id="PS50888">
    <property type="entry name" value="BHLH"/>
    <property type="match status" value="1"/>
</dbReference>
<feature type="region of interest" description="Disordered" evidence="1">
    <location>
        <begin position="105"/>
        <end position="301"/>
    </location>
</feature>
<feature type="region of interest" description="Disordered" evidence="1">
    <location>
        <begin position="330"/>
        <end position="368"/>
    </location>
</feature>
<feature type="compositionally biased region" description="Polar residues" evidence="1">
    <location>
        <begin position="333"/>
        <end position="343"/>
    </location>
</feature>
<feature type="compositionally biased region" description="Polar residues" evidence="1">
    <location>
        <begin position="105"/>
        <end position="155"/>
    </location>
</feature>
<protein>
    <recommendedName>
        <fullName evidence="2">BHLH domain-containing protein</fullName>
    </recommendedName>
</protein>
<feature type="compositionally biased region" description="Acidic residues" evidence="1">
    <location>
        <begin position="1023"/>
        <end position="1033"/>
    </location>
</feature>
<evidence type="ECO:0000313" key="3">
    <source>
        <dbReference type="EMBL" id="KAA1118173.1"/>
    </source>
</evidence>
<accession>A0A5B0QYZ0</accession>
<feature type="compositionally biased region" description="Polar residues" evidence="1">
    <location>
        <begin position="793"/>
        <end position="804"/>
    </location>
</feature>
<comment type="caution">
    <text evidence="3">The sequence shown here is derived from an EMBL/GenBank/DDBJ whole genome shotgun (WGS) entry which is preliminary data.</text>
</comment>
<feature type="compositionally biased region" description="Basic and acidic residues" evidence="1">
    <location>
        <begin position="684"/>
        <end position="696"/>
    </location>
</feature>
<feature type="region of interest" description="Disordered" evidence="1">
    <location>
        <begin position="1006"/>
        <end position="1049"/>
    </location>
</feature>
<dbReference type="EMBL" id="VSWC01000002">
    <property type="protein sequence ID" value="KAA1118173.1"/>
    <property type="molecule type" value="Genomic_DNA"/>
</dbReference>
<sequence length="1558" mass="171241">MVSYSSLDTTSYFNQSSDFRPPSAPTTNTPDSMSLQPRPSTHASAGETQQHFKDIFNNHIGLTVADLFQHATCHQPLDLSCHPPNHPSIIQASSDQRSLILALQNQQTRSSPLTNQDEPSPPSNNQKNLTINTSLGFETPHQSTPAHHQSSNHLGQLTPVEPRPPQHSNGLAASNNDRPSLTPPAPGASSLFSSNCASISPHSNHHNNSSHEEQGLSSAPGSSLPRSPQTDSSISSRHTEHSDHITTPNGEVAFSSSTAQQPTAVLSRQVASGPRGGQARGSFESAFGSRPNGTNNNFNFSSAQSHPFQAFSDFNHAIHHSQGAPLGLVPKLESNTSNSSPTEFGQKIFTDTRRTSTNPGSPQLTSVESAPISAAAPPVWAQSANISYPVSGEAYNHSQPCQIFFTSQSIIPPAQSLPTTDHGNSATNTDHSKSAEPSPFALNHPGTSPSTAGWSADELNENQPSSAAVPGNPPVADNHQLFSFPPSHLSTPAFAPSSVSVDHSFKFGERAGVSNTNSLGLLPPYTQPRASYMEKIPENLVVLGEPGSAGLSKLTSHPSEETGHNAVEKRYRNNINSHIAALADLVPALQHLRSLPSAATSRRHSSQFIVSTSAIGKIPVGLVDGVKAATKLSKGNILSKSVDYMRHLLRVREELKEDIEDLKHVIMSRVKGGDELICQWEKHVKSKSPERQRQRMLEQSQGEDEGDEDDEMHDSNNKKTNGAHHGNNGPNPSKKRKLTDLKIGDTTKLKGGKIYGKVMRKNTHSCDFRHQHLGPANPESMILASEPLPPSSNPGSFAPNSANGRQEPLNRMNHDLVDELDVLREPPSNYHHQFITPNVQCHDYSHLQSSGFSSDFMGHPFAPVPPPEPRSQQATGHPTRPLLAVFMGLSFALGSGYNYHQTRRRYSDGQETWESPAQSHFPEACTPPSIPSSFPQGFKPHRNAIPGRGQRLLNATQTTQIPHTSFSQAGLNAMSIASIIWTLMFIFKPEFVMNFFTPGRLRQAKRRSKAKRPVLIPGVGNGSEDEDESDEAGSDGNHSFIPIDSSSLFRGGDDDEKVLVGSSRKPGRLQYHRLCVMTSSPNNWGSLLLELSKESARTAGILVWGEVIEKMADLDRNNHQEGKRARIRKIKTVLAWMRIAEIESSWAFGWSSFLKRLHTVLKLHNLNRTLDWRDRVTREELDRGKISGVLALSLKTLFGESNRLSPMLWHKAVAAHKRDRLAIKSAKGTESILPASNYRPSAQRVAEESWLNEALSLEYEQACELLAEKGENYRLMSAVVGDFGGSRGWSPLKQIVESRAELELIEIWSRIFVSMITKTCPVEKTPRDGRIGRSQFGLDGGLAELPTRLEEAGAPYALQVSQGRKQVEQSIERICRLRLGCGSAVGRMARVTRGMWAMAFGKREVAVEVGHELKRDLGEADDEIGCVGPYLELVLRTRLPNKRMAERSNSTLDKLAKMTIDWLLIRREHVILNLITGPSQRSLQETSERKKTLKIKCLELSRILNLAILESQRNRELNARSTKQSDEAIQAGEAREFDLRTAIEECQRSVFVIENQTF</sequence>
<dbReference type="SUPFAM" id="SSF47459">
    <property type="entry name" value="HLH, helix-loop-helix DNA-binding domain"/>
    <property type="match status" value="1"/>
</dbReference>
<organism evidence="3 4">
    <name type="scientific">Puccinia graminis f. sp. tritici</name>
    <dbReference type="NCBI Taxonomy" id="56615"/>
    <lineage>
        <taxon>Eukaryota</taxon>
        <taxon>Fungi</taxon>
        <taxon>Dikarya</taxon>
        <taxon>Basidiomycota</taxon>
        <taxon>Pucciniomycotina</taxon>
        <taxon>Pucciniomycetes</taxon>
        <taxon>Pucciniales</taxon>
        <taxon>Pucciniaceae</taxon>
        <taxon>Puccinia</taxon>
    </lineage>
</organism>
<feature type="compositionally biased region" description="Polar residues" evidence="1">
    <location>
        <begin position="355"/>
        <end position="368"/>
    </location>
</feature>
<dbReference type="PANTHER" id="PTHR47336">
    <property type="entry name" value="TRANSCRIPTION FACTOR HMS1-RELATED"/>
    <property type="match status" value="1"/>
</dbReference>
<feature type="compositionally biased region" description="Polar residues" evidence="1">
    <location>
        <begin position="25"/>
        <end position="47"/>
    </location>
</feature>
<feature type="region of interest" description="Disordered" evidence="1">
    <location>
        <begin position="788"/>
        <end position="808"/>
    </location>
</feature>
<feature type="region of interest" description="Disordered" evidence="1">
    <location>
        <begin position="1"/>
        <end position="47"/>
    </location>
</feature>
<feature type="region of interest" description="Disordered" evidence="1">
    <location>
        <begin position="684"/>
        <end position="745"/>
    </location>
</feature>
<feature type="region of interest" description="Disordered" evidence="1">
    <location>
        <begin position="412"/>
        <end position="483"/>
    </location>
</feature>
<name>A0A5B0QYZ0_PUCGR</name>
<feature type="compositionally biased region" description="Acidic residues" evidence="1">
    <location>
        <begin position="701"/>
        <end position="712"/>
    </location>
</feature>
<proteinExistence type="predicted"/>
<reference evidence="3 4" key="1">
    <citation type="submission" date="2019-05" db="EMBL/GenBank/DDBJ databases">
        <title>Emergence of the Ug99 lineage of the wheat stem rust pathogen through somatic hybridization.</title>
        <authorList>
            <person name="Li F."/>
            <person name="Upadhyaya N.M."/>
            <person name="Sperschneider J."/>
            <person name="Matny O."/>
            <person name="Nguyen-Phuc H."/>
            <person name="Mago R."/>
            <person name="Raley C."/>
            <person name="Miller M.E."/>
            <person name="Silverstein K.A.T."/>
            <person name="Henningsen E."/>
            <person name="Hirsch C.D."/>
            <person name="Visser B."/>
            <person name="Pretorius Z.A."/>
            <person name="Steffenson B.J."/>
            <person name="Schwessinger B."/>
            <person name="Dodds P.N."/>
            <person name="Figueroa M."/>
        </authorList>
    </citation>
    <scope>NUCLEOTIDE SEQUENCE [LARGE SCALE GENOMIC DNA]</scope>
    <source>
        <strain evidence="3">21-0</strain>
    </source>
</reference>
<feature type="compositionally biased region" description="Polar residues" evidence="1">
    <location>
        <begin position="291"/>
        <end position="301"/>
    </location>
</feature>
<feature type="compositionally biased region" description="Polar residues" evidence="1">
    <location>
        <begin position="245"/>
        <end position="270"/>
    </location>
</feature>
<dbReference type="PANTHER" id="PTHR47336:SF2">
    <property type="entry name" value="TRANSCRIPTION FACTOR HMS1-RELATED"/>
    <property type="match status" value="1"/>
</dbReference>
<dbReference type="Proteomes" id="UP000324748">
    <property type="component" value="Unassembled WGS sequence"/>
</dbReference>
<gene>
    <name evidence="3" type="ORF">PGT21_032917</name>
</gene>
<dbReference type="InterPro" id="IPR011598">
    <property type="entry name" value="bHLH_dom"/>
</dbReference>
<feature type="compositionally biased region" description="Low complexity" evidence="1">
    <location>
        <begin position="723"/>
        <end position="732"/>
    </location>
</feature>
<feature type="compositionally biased region" description="Polar residues" evidence="1">
    <location>
        <begin position="1"/>
        <end position="18"/>
    </location>
</feature>